<proteinExistence type="inferred from homology"/>
<dbReference type="PANTHER" id="PTHR42734">
    <property type="entry name" value="METAL TRANSPORT SYSTEM ATP-BINDING PROTEIN TM_0124-RELATED"/>
    <property type="match status" value="1"/>
</dbReference>
<dbReference type="GO" id="GO:0005524">
    <property type="term" value="F:ATP binding"/>
    <property type="evidence" value="ECO:0007669"/>
    <property type="project" value="UniProtKB-KW"/>
</dbReference>
<dbReference type="InterPro" id="IPR047748">
    <property type="entry name" value="AztA-like"/>
</dbReference>
<evidence type="ECO:0000256" key="6">
    <source>
        <dbReference type="ARBA" id="ARBA00022906"/>
    </source>
</evidence>
<accession>A0ABU1MFD2</accession>
<keyword evidence="7" id="KW-0406">Ion transport</keyword>
<keyword evidence="10" id="KW-1185">Reference proteome</keyword>
<evidence type="ECO:0000256" key="1">
    <source>
        <dbReference type="ARBA" id="ARBA00004533"/>
    </source>
</evidence>
<dbReference type="EMBL" id="JAVDQT010000015">
    <property type="protein sequence ID" value="MDR6434760.1"/>
    <property type="molecule type" value="Genomic_DNA"/>
</dbReference>
<dbReference type="PROSITE" id="PS00211">
    <property type="entry name" value="ABC_TRANSPORTER_1"/>
    <property type="match status" value="1"/>
</dbReference>
<dbReference type="Proteomes" id="UP001184614">
    <property type="component" value="Unassembled WGS sequence"/>
</dbReference>
<evidence type="ECO:0000256" key="2">
    <source>
        <dbReference type="ARBA" id="ARBA00005417"/>
    </source>
</evidence>
<keyword evidence="5 9" id="KW-0067">ATP-binding</keyword>
<dbReference type="SMART" id="SM00382">
    <property type="entry name" value="AAA"/>
    <property type="match status" value="1"/>
</dbReference>
<dbReference type="SUPFAM" id="SSF52540">
    <property type="entry name" value="P-loop containing nucleoside triphosphate hydrolases"/>
    <property type="match status" value="1"/>
</dbReference>
<keyword evidence="6" id="KW-0862">Zinc</keyword>
<dbReference type="Pfam" id="PF00005">
    <property type="entry name" value="ABC_tran"/>
    <property type="match status" value="1"/>
</dbReference>
<sequence length="259" mass="28070">MSNACLIFDDLTLGYNNNAAVQNLNGTVDKGSLIAVVGGNGSGKSTLMKGVSGLLTPISGSCIVDASVRVAYLPQRSELDNTFPARVLDLLTLGLWPRRGLLGRYTSEDRKVVRTALSSVGLDGFENVSIDALSGGQLQRALFARVIIQNADLILLDEPFNAVDEQTICDLLALIKGWHREGRTIMVVIHDLQLVRDHFPEVLLLANHPVAWGEAKKTLSLKNLRQAREYSLSMLETGTAAQSQRAYASHSAGKMNTVQ</sequence>
<keyword evidence="4" id="KW-0547">Nucleotide-binding</keyword>
<name>A0ABU1MFD2_9HYPH</name>
<evidence type="ECO:0000256" key="4">
    <source>
        <dbReference type="ARBA" id="ARBA00022741"/>
    </source>
</evidence>
<evidence type="ECO:0000313" key="9">
    <source>
        <dbReference type="EMBL" id="MDR6434760.1"/>
    </source>
</evidence>
<feature type="domain" description="ABC transporter" evidence="8">
    <location>
        <begin position="6"/>
        <end position="232"/>
    </location>
</feature>
<keyword evidence="3" id="KW-0813">Transport</keyword>
<evidence type="ECO:0000259" key="8">
    <source>
        <dbReference type="PROSITE" id="PS50893"/>
    </source>
</evidence>
<dbReference type="NCBIfam" id="NF040873">
    <property type="entry name" value="AztA"/>
    <property type="match status" value="1"/>
</dbReference>
<dbReference type="InterPro" id="IPR050153">
    <property type="entry name" value="Metal_Ion_Import_ABC"/>
</dbReference>
<evidence type="ECO:0000256" key="3">
    <source>
        <dbReference type="ARBA" id="ARBA00022448"/>
    </source>
</evidence>
<dbReference type="CDD" id="cd03235">
    <property type="entry name" value="ABC_Metallic_Cations"/>
    <property type="match status" value="1"/>
</dbReference>
<evidence type="ECO:0000256" key="7">
    <source>
        <dbReference type="ARBA" id="ARBA00023065"/>
    </source>
</evidence>
<organism evidence="9 10">
    <name type="scientific">Brucella pseudogrignonensis</name>
    <dbReference type="NCBI Taxonomy" id="419475"/>
    <lineage>
        <taxon>Bacteria</taxon>
        <taxon>Pseudomonadati</taxon>
        <taxon>Pseudomonadota</taxon>
        <taxon>Alphaproteobacteria</taxon>
        <taxon>Hyphomicrobiales</taxon>
        <taxon>Brucellaceae</taxon>
        <taxon>Brucella/Ochrobactrum group</taxon>
        <taxon>Brucella</taxon>
    </lineage>
</organism>
<dbReference type="InterPro" id="IPR003439">
    <property type="entry name" value="ABC_transporter-like_ATP-bd"/>
</dbReference>
<evidence type="ECO:0000313" key="10">
    <source>
        <dbReference type="Proteomes" id="UP001184614"/>
    </source>
</evidence>
<dbReference type="PANTHER" id="PTHR42734:SF5">
    <property type="entry name" value="IRON TRANSPORT SYSTEM ATP-BINDING PROTEIN HI_0361-RELATED"/>
    <property type="match status" value="1"/>
</dbReference>
<dbReference type="InterPro" id="IPR003593">
    <property type="entry name" value="AAA+_ATPase"/>
</dbReference>
<dbReference type="PROSITE" id="PS50893">
    <property type="entry name" value="ABC_TRANSPORTER_2"/>
    <property type="match status" value="1"/>
</dbReference>
<dbReference type="InterPro" id="IPR017871">
    <property type="entry name" value="ABC_transporter-like_CS"/>
</dbReference>
<keyword evidence="6" id="KW-0864">Zinc transport</keyword>
<gene>
    <name evidence="9" type="ORF">J2782_004513</name>
</gene>
<comment type="subcellular location">
    <subcellularLocation>
        <location evidence="1">Cell inner membrane</location>
    </subcellularLocation>
</comment>
<dbReference type="Gene3D" id="3.40.50.300">
    <property type="entry name" value="P-loop containing nucleotide triphosphate hydrolases"/>
    <property type="match status" value="1"/>
</dbReference>
<dbReference type="RefSeq" id="WP_310016247.1">
    <property type="nucleotide sequence ID" value="NZ_JAVDQT010000015.1"/>
</dbReference>
<reference evidence="9 10" key="1">
    <citation type="submission" date="2023-07" db="EMBL/GenBank/DDBJ databases">
        <title>Sorghum-associated microbial communities from plants grown in Nebraska, USA.</title>
        <authorList>
            <person name="Schachtman D."/>
        </authorList>
    </citation>
    <scope>NUCLEOTIDE SEQUENCE [LARGE SCALE GENOMIC DNA]</scope>
    <source>
        <strain evidence="9 10">DS1730</strain>
    </source>
</reference>
<dbReference type="InterPro" id="IPR027417">
    <property type="entry name" value="P-loop_NTPase"/>
</dbReference>
<evidence type="ECO:0000256" key="5">
    <source>
        <dbReference type="ARBA" id="ARBA00022840"/>
    </source>
</evidence>
<comment type="caution">
    <text evidence="9">The sequence shown here is derived from an EMBL/GenBank/DDBJ whole genome shotgun (WGS) entry which is preliminary data.</text>
</comment>
<protein>
    <submittedName>
        <fullName evidence="9">Zinc/manganese transport system ATP-binding protein</fullName>
    </submittedName>
</protein>
<comment type="similarity">
    <text evidence="2">Belongs to the ABC transporter superfamily.</text>
</comment>